<comment type="caution">
    <text evidence="2">The sequence shown here is derived from an EMBL/GenBank/DDBJ whole genome shotgun (WGS) entry which is preliminary data.</text>
</comment>
<feature type="domain" description="DUF2382" evidence="1">
    <location>
        <begin position="14"/>
        <end position="124"/>
    </location>
</feature>
<accession>A0A7K3WUD7</accession>
<organism evidence="2 3">
    <name type="scientific">Cryomorpha ignava</name>
    <dbReference type="NCBI Taxonomy" id="101383"/>
    <lineage>
        <taxon>Bacteria</taxon>
        <taxon>Pseudomonadati</taxon>
        <taxon>Bacteroidota</taxon>
        <taxon>Flavobacteriia</taxon>
        <taxon>Flavobacteriales</taxon>
        <taxon>Cryomorphaceae</taxon>
        <taxon>Cryomorpha</taxon>
    </lineage>
</organism>
<protein>
    <submittedName>
        <fullName evidence="2">YsnF/AvaK domain-containing protein</fullName>
    </submittedName>
</protein>
<dbReference type="EMBL" id="JAAGVY010000023">
    <property type="protein sequence ID" value="NEN24275.1"/>
    <property type="molecule type" value="Genomic_DNA"/>
</dbReference>
<dbReference type="InterPro" id="IPR052967">
    <property type="entry name" value="Stress_Response_Assoc"/>
</dbReference>
<dbReference type="RefSeq" id="WP_163285670.1">
    <property type="nucleotide sequence ID" value="NZ_JAAGVY010000023.1"/>
</dbReference>
<proteinExistence type="predicted"/>
<keyword evidence="3" id="KW-1185">Reference proteome</keyword>
<reference evidence="2 3" key="1">
    <citation type="submission" date="2020-02" db="EMBL/GenBank/DDBJ databases">
        <title>Out from the shadows clarifying the taxonomy of the family Cryomorphaceae and related taxa by utilizing the GTDB taxonomic framework.</title>
        <authorList>
            <person name="Bowman J.P."/>
        </authorList>
    </citation>
    <scope>NUCLEOTIDE SEQUENCE [LARGE SCALE GENOMIC DNA]</scope>
    <source>
        <strain evidence="2 3">QSSC 1-22</strain>
    </source>
</reference>
<evidence type="ECO:0000259" key="1">
    <source>
        <dbReference type="Pfam" id="PF09557"/>
    </source>
</evidence>
<dbReference type="Proteomes" id="UP000486602">
    <property type="component" value="Unassembled WGS sequence"/>
</dbReference>
<sequence length="128" mass="14840">MEEKIKMKKEKKTIKVHREDFNISKEVVEKGKVTIRKTVKTETSNHEIPLVHEKINIEEITVNKEVAEMPKIRKEGNTTIISVVEEVAVVTKKLMLIKEIHITKEQVEKIENIETALRKESVSIDRKG</sequence>
<gene>
    <name evidence="2" type="ORF">G3O08_12250</name>
</gene>
<dbReference type="Pfam" id="PF09557">
    <property type="entry name" value="DUF2382"/>
    <property type="match status" value="1"/>
</dbReference>
<dbReference type="NCBIfam" id="TIGR02271">
    <property type="entry name" value="YsnF/AvaK domain"/>
    <property type="match status" value="1"/>
</dbReference>
<dbReference type="AlphaFoldDB" id="A0A7K3WUD7"/>
<evidence type="ECO:0000313" key="3">
    <source>
        <dbReference type="Proteomes" id="UP000486602"/>
    </source>
</evidence>
<name>A0A7K3WUD7_9FLAO</name>
<evidence type="ECO:0000313" key="2">
    <source>
        <dbReference type="EMBL" id="NEN24275.1"/>
    </source>
</evidence>
<dbReference type="InterPro" id="IPR019060">
    <property type="entry name" value="DUF2382"/>
</dbReference>
<dbReference type="PANTHER" id="PTHR38463">
    <property type="entry name" value="STRESS RESPONSE PROTEIN YSNF"/>
    <property type="match status" value="1"/>
</dbReference>
<dbReference type="PANTHER" id="PTHR38463:SF1">
    <property type="entry name" value="STRESS RESPONSE PROTEIN YSNF"/>
    <property type="match status" value="1"/>
</dbReference>